<accession>A0AA46AHQ7</accession>
<feature type="domain" description="ABC transporter" evidence="5">
    <location>
        <begin position="4"/>
        <end position="255"/>
    </location>
</feature>
<dbReference type="Pfam" id="PF16326">
    <property type="entry name" value="ABC_tran_CTD"/>
    <property type="match status" value="1"/>
</dbReference>
<dbReference type="RefSeq" id="WP_283407825.1">
    <property type="nucleotide sequence ID" value="NZ_FXUF01000001.1"/>
</dbReference>
<proteinExistence type="predicted"/>
<dbReference type="FunFam" id="3.40.50.300:FF:000011">
    <property type="entry name" value="Putative ABC transporter ATP-binding component"/>
    <property type="match status" value="1"/>
</dbReference>
<evidence type="ECO:0000313" key="7">
    <source>
        <dbReference type="Proteomes" id="UP001158066"/>
    </source>
</evidence>
<dbReference type="InterPro" id="IPR003439">
    <property type="entry name" value="ABC_transporter-like_ATP-bd"/>
</dbReference>
<dbReference type="InterPro" id="IPR037118">
    <property type="entry name" value="Val-tRNA_synth_C_sf"/>
</dbReference>
<evidence type="ECO:0000256" key="1">
    <source>
        <dbReference type="ARBA" id="ARBA00022741"/>
    </source>
</evidence>
<name>A0AA46AHQ7_9CLOT</name>
<evidence type="ECO:0000256" key="2">
    <source>
        <dbReference type="ARBA" id="ARBA00022840"/>
    </source>
</evidence>
<dbReference type="InterPro" id="IPR051309">
    <property type="entry name" value="ABCF_ATPase"/>
</dbReference>
<evidence type="ECO:0000256" key="4">
    <source>
        <dbReference type="SAM" id="MobiDB-lite"/>
    </source>
</evidence>
<keyword evidence="1" id="KW-0547">Nucleotide-binding</keyword>
<dbReference type="CDD" id="cd03221">
    <property type="entry name" value="ABCF_EF-3"/>
    <property type="match status" value="2"/>
</dbReference>
<evidence type="ECO:0000259" key="5">
    <source>
        <dbReference type="PROSITE" id="PS50893"/>
    </source>
</evidence>
<dbReference type="SUPFAM" id="SSF52540">
    <property type="entry name" value="P-loop containing nucleoside triphosphate hydrolases"/>
    <property type="match status" value="2"/>
</dbReference>
<evidence type="ECO:0000256" key="3">
    <source>
        <dbReference type="SAM" id="Coils"/>
    </source>
</evidence>
<sequence length="645" mass="73617">MNQITLHQVTHHYGIKLLLKDVTLHITDDTRLGLIGINGTGKTTLLRILAGELTPESGEVAFHPDTQCQMVDQDPQLSPELTVLEAAFQGGDQQCRLVLAYQQTLNRLQEKPDEPQLQQRLLELQQQMDSQNAWDMETQARMILTRLGLPNVHARVETLSGGQRRRIALAGALIRPASLLILDEPTNHLDLEMIEWLETYLQQRKGALVMVTHDRYFLDRVVNQIGELEDGTLTLYSGSYSEYLTQKEERMAKEAATQRRLQTLFKQELAWIRRGARARTTKQKARIQRFDHLEESLVKNQETNLDLPVLTHRLGKKVMELKQVSVAYEGQPPVIQNFNLLLKPGEIVGLAGPNGSGKSTLMKLMAGELEPVKGTVERGETVRLAFFRQENQELNAQQRVLEYMREGREVITLNQNQRITASQMLERFLFSPEKQWTTVGSLSGGEKRRLLLLRRLMEEPNLLLLDEPTNDLDVVTLAVLEDYIDQFPGTVVIASHDRYLMDRLADRLIVFGSDGSVTETGLSCSEWLKEQRSREKERGDAAKAADTERTEKRADTPDQPLKRSQAERPLKFTYKEQQEYDTIEERIATLEKTISSLEEAMLEKATDFQFLETATAEKLALSQQMDALLERWTYLSEKAETIAEQ</sequence>
<keyword evidence="7" id="KW-1185">Reference proteome</keyword>
<dbReference type="InterPro" id="IPR032781">
    <property type="entry name" value="ABC_tran_Xtn"/>
</dbReference>
<dbReference type="Proteomes" id="UP001158066">
    <property type="component" value="Unassembled WGS sequence"/>
</dbReference>
<feature type="region of interest" description="Disordered" evidence="4">
    <location>
        <begin position="533"/>
        <end position="568"/>
    </location>
</feature>
<keyword evidence="2 6" id="KW-0067">ATP-binding</keyword>
<dbReference type="PROSITE" id="PS50893">
    <property type="entry name" value="ABC_TRANSPORTER_2"/>
    <property type="match status" value="2"/>
</dbReference>
<organism evidence="6 7">
    <name type="scientific">Anoxynatronum buryatiense</name>
    <dbReference type="NCBI Taxonomy" id="489973"/>
    <lineage>
        <taxon>Bacteria</taxon>
        <taxon>Bacillati</taxon>
        <taxon>Bacillota</taxon>
        <taxon>Clostridia</taxon>
        <taxon>Eubacteriales</taxon>
        <taxon>Clostridiaceae</taxon>
        <taxon>Anoxynatronum</taxon>
    </lineage>
</organism>
<dbReference type="GO" id="GO:0005524">
    <property type="term" value="F:ATP binding"/>
    <property type="evidence" value="ECO:0007669"/>
    <property type="project" value="UniProtKB-KW"/>
</dbReference>
<dbReference type="PANTHER" id="PTHR42855">
    <property type="entry name" value="ABC TRANSPORTER ATP-BINDING SUBUNIT"/>
    <property type="match status" value="1"/>
</dbReference>
<dbReference type="GO" id="GO:0003677">
    <property type="term" value="F:DNA binding"/>
    <property type="evidence" value="ECO:0007669"/>
    <property type="project" value="InterPro"/>
</dbReference>
<comment type="caution">
    <text evidence="6">The sequence shown here is derived from an EMBL/GenBank/DDBJ whole genome shotgun (WGS) entry which is preliminary data.</text>
</comment>
<keyword evidence="3" id="KW-0175">Coiled coil</keyword>
<dbReference type="InterPro" id="IPR032524">
    <property type="entry name" value="ABC_tran_C"/>
</dbReference>
<dbReference type="PANTHER" id="PTHR42855:SF1">
    <property type="entry name" value="ABC TRANSPORTER DOMAIN-CONTAINING PROTEIN"/>
    <property type="match status" value="1"/>
</dbReference>
<dbReference type="InterPro" id="IPR003593">
    <property type="entry name" value="AAA+_ATPase"/>
</dbReference>
<feature type="domain" description="ABC transporter" evidence="5">
    <location>
        <begin position="319"/>
        <end position="539"/>
    </location>
</feature>
<reference evidence="6" key="1">
    <citation type="submission" date="2017-05" db="EMBL/GenBank/DDBJ databases">
        <authorList>
            <person name="Varghese N."/>
            <person name="Submissions S."/>
        </authorList>
    </citation>
    <scope>NUCLEOTIDE SEQUENCE</scope>
    <source>
        <strain evidence="6">Su22</strain>
    </source>
</reference>
<dbReference type="Gene3D" id="3.40.50.300">
    <property type="entry name" value="P-loop containing nucleotide triphosphate hydrolases"/>
    <property type="match status" value="2"/>
</dbReference>
<dbReference type="SMART" id="SM00382">
    <property type="entry name" value="AAA"/>
    <property type="match status" value="2"/>
</dbReference>
<dbReference type="InterPro" id="IPR017871">
    <property type="entry name" value="ABC_transporter-like_CS"/>
</dbReference>
<dbReference type="EMBL" id="FXUF01000001">
    <property type="protein sequence ID" value="SMP41275.1"/>
    <property type="molecule type" value="Genomic_DNA"/>
</dbReference>
<dbReference type="Gene3D" id="1.10.287.380">
    <property type="entry name" value="Valyl-tRNA synthetase, C-terminal domain"/>
    <property type="match status" value="1"/>
</dbReference>
<dbReference type="PROSITE" id="PS00211">
    <property type="entry name" value="ABC_TRANSPORTER_1"/>
    <property type="match status" value="1"/>
</dbReference>
<dbReference type="InterPro" id="IPR027417">
    <property type="entry name" value="P-loop_NTPase"/>
</dbReference>
<dbReference type="GO" id="GO:0016887">
    <property type="term" value="F:ATP hydrolysis activity"/>
    <property type="evidence" value="ECO:0007669"/>
    <property type="project" value="InterPro"/>
</dbReference>
<dbReference type="Pfam" id="PF12848">
    <property type="entry name" value="ABC_tran_Xtn"/>
    <property type="match status" value="1"/>
</dbReference>
<protein>
    <submittedName>
        <fullName evidence="6">ATP-binding cassette, subfamily F, uup</fullName>
    </submittedName>
</protein>
<dbReference type="Pfam" id="PF00005">
    <property type="entry name" value="ABC_tran"/>
    <property type="match status" value="2"/>
</dbReference>
<feature type="coiled-coil region" evidence="3">
    <location>
        <begin position="580"/>
        <end position="631"/>
    </location>
</feature>
<gene>
    <name evidence="6" type="ORF">SAMN06296020_101486</name>
</gene>
<evidence type="ECO:0000313" key="6">
    <source>
        <dbReference type="EMBL" id="SMP41275.1"/>
    </source>
</evidence>
<dbReference type="AlphaFoldDB" id="A0AA46AHQ7"/>